<dbReference type="GO" id="GO:0004190">
    <property type="term" value="F:aspartic-type endopeptidase activity"/>
    <property type="evidence" value="ECO:0007669"/>
    <property type="project" value="InterPro"/>
</dbReference>
<dbReference type="EMBL" id="CP009571">
    <property type="protein sequence ID" value="AIT05550.1"/>
    <property type="molecule type" value="Genomic_DNA"/>
</dbReference>
<evidence type="ECO:0000313" key="3">
    <source>
        <dbReference type="Proteomes" id="UP000033200"/>
    </source>
</evidence>
<name>A0A097EDE3_9SPHN</name>
<dbReference type="eggNOG" id="COG3577">
    <property type="taxonomic scope" value="Bacteria"/>
</dbReference>
<dbReference type="InterPro" id="IPR021109">
    <property type="entry name" value="Peptidase_aspartic_dom_sf"/>
</dbReference>
<evidence type="ECO:0000256" key="1">
    <source>
        <dbReference type="SAM" id="Phobius"/>
    </source>
</evidence>
<gene>
    <name evidence="2" type="ORF">MC45_03060</name>
</gene>
<keyword evidence="3" id="KW-1185">Reference proteome</keyword>
<dbReference type="KEGG" id="stax:MC45_03060"/>
<dbReference type="GO" id="GO:0006508">
    <property type="term" value="P:proteolysis"/>
    <property type="evidence" value="ECO:0007669"/>
    <property type="project" value="InterPro"/>
</dbReference>
<protein>
    <submittedName>
        <fullName evidence="2">Peptidase</fullName>
    </submittedName>
</protein>
<dbReference type="HOGENOM" id="CLU_099411_2_0_5"/>
<keyword evidence="1" id="KW-0472">Membrane</keyword>
<proteinExistence type="predicted"/>
<dbReference type="STRING" id="1549858.MC45_03060"/>
<dbReference type="Gene3D" id="2.40.70.10">
    <property type="entry name" value="Acid Proteases"/>
    <property type="match status" value="1"/>
</dbReference>
<reference evidence="2 3" key="1">
    <citation type="submission" date="2014-09" db="EMBL/GenBank/DDBJ databases">
        <title>Using Illumina technology Improving SMRT sequencing Genome Assembly by RASTools.</title>
        <authorList>
            <person name="Zhou Y."/>
            <person name="Ma T."/>
            <person name="Liu T."/>
        </authorList>
    </citation>
    <scope>NUCLEOTIDE SEQUENCE [LARGE SCALE GENOMIC DNA]</scope>
    <source>
        <strain evidence="2 3">ATCC 55669</strain>
    </source>
</reference>
<dbReference type="Proteomes" id="UP000033200">
    <property type="component" value="Chromosome"/>
</dbReference>
<dbReference type="InterPro" id="IPR001969">
    <property type="entry name" value="Aspartic_peptidase_AS"/>
</dbReference>
<keyword evidence="1" id="KW-1133">Transmembrane helix</keyword>
<dbReference type="InterPro" id="IPR034122">
    <property type="entry name" value="Retropepsin-like_bacterial"/>
</dbReference>
<organism evidence="2 3">
    <name type="scientific">Sphingomonas taxi</name>
    <dbReference type="NCBI Taxonomy" id="1549858"/>
    <lineage>
        <taxon>Bacteria</taxon>
        <taxon>Pseudomonadati</taxon>
        <taxon>Pseudomonadota</taxon>
        <taxon>Alphaproteobacteria</taxon>
        <taxon>Sphingomonadales</taxon>
        <taxon>Sphingomonadaceae</taxon>
        <taxon>Sphingomonas</taxon>
    </lineage>
</organism>
<feature type="transmembrane region" description="Helical" evidence="1">
    <location>
        <begin position="6"/>
        <end position="24"/>
    </location>
</feature>
<dbReference type="SUPFAM" id="SSF50630">
    <property type="entry name" value="Acid proteases"/>
    <property type="match status" value="1"/>
</dbReference>
<dbReference type="RefSeq" id="WP_038659361.1">
    <property type="nucleotide sequence ID" value="NZ_CP009571.1"/>
</dbReference>
<evidence type="ECO:0000313" key="2">
    <source>
        <dbReference type="EMBL" id="AIT05550.1"/>
    </source>
</evidence>
<accession>A0A097EDE3</accession>
<feature type="transmembrane region" description="Helical" evidence="1">
    <location>
        <begin position="31"/>
        <end position="52"/>
    </location>
</feature>
<keyword evidence="1" id="KW-0812">Transmembrane</keyword>
<dbReference type="Pfam" id="PF13975">
    <property type="entry name" value="gag-asp_proteas"/>
    <property type="match status" value="1"/>
</dbReference>
<dbReference type="CDD" id="cd05483">
    <property type="entry name" value="retropepsin_like_bacteria"/>
    <property type="match status" value="1"/>
</dbReference>
<dbReference type="InterPro" id="IPR011969">
    <property type="entry name" value="Clan_AA_Asp_peptidase_C"/>
</dbReference>
<sequence length="205" mass="22334">MNTDLGGSALFYLVLLILPISALIARRVPILRIVLSLASWALIIGLLVIVVGQRERFDPYLQRIASVLKIADQTVVGRETRIRMAADGHFWARVTLDGVPRRMLIDSGATVTALSTRTAQAAALDVRNSAFPMILNTANGQISAQTATVRELRLGDIAARGLGVVVSPAFGDTDVLGMNFLSKLKSWRVEGQTLILEPHHHQDFT</sequence>
<dbReference type="AlphaFoldDB" id="A0A097EDE3"/>
<dbReference type="NCBIfam" id="TIGR02281">
    <property type="entry name" value="clan_AA_DTGA"/>
    <property type="match status" value="1"/>
</dbReference>
<dbReference type="PROSITE" id="PS00141">
    <property type="entry name" value="ASP_PROTEASE"/>
    <property type="match status" value="1"/>
</dbReference>